<dbReference type="PROSITE" id="PS51100">
    <property type="entry name" value="PTS_EIIB_TYPE_3"/>
    <property type="match status" value="1"/>
</dbReference>
<dbReference type="RefSeq" id="WP_229535688.1">
    <property type="nucleotide sequence ID" value="NZ_JAJHJB010000019.1"/>
</dbReference>
<comment type="caution">
    <text evidence="9">The sequence shown here is derived from an EMBL/GenBank/DDBJ whole genome shotgun (WGS) entry which is preliminary data.</text>
</comment>
<keyword evidence="4" id="KW-0808">Transferase</keyword>
<feature type="domain" description="PTS EIIB type-3" evidence="8">
    <location>
        <begin position="1"/>
        <end position="101"/>
    </location>
</feature>
<name>A0ABS8HWM5_9FIRM</name>
<dbReference type="CDD" id="cd05564">
    <property type="entry name" value="PTS_IIB_chitobiose_lichenan"/>
    <property type="match status" value="1"/>
</dbReference>
<dbReference type="Pfam" id="PF02302">
    <property type="entry name" value="PTS_IIB"/>
    <property type="match status" value="1"/>
</dbReference>
<evidence type="ECO:0000313" key="9">
    <source>
        <dbReference type="EMBL" id="MCC5466547.1"/>
    </source>
</evidence>
<keyword evidence="2" id="KW-0597">Phosphoprotein</keyword>
<reference evidence="9" key="1">
    <citation type="submission" date="2021-11" db="EMBL/GenBank/DDBJ databases">
        <title>Description of a new species Pelosinus isolated from the bottom sediments of Lake Baikal.</title>
        <authorList>
            <person name="Zakharyuk A."/>
        </authorList>
    </citation>
    <scope>NUCLEOTIDE SEQUENCE</scope>
    <source>
        <strain evidence="9">Bkl1</strain>
    </source>
</reference>
<dbReference type="Gene3D" id="3.40.50.2300">
    <property type="match status" value="1"/>
</dbReference>
<evidence type="ECO:0000256" key="1">
    <source>
        <dbReference type="ARBA" id="ARBA00022448"/>
    </source>
</evidence>
<dbReference type="InterPro" id="IPR003501">
    <property type="entry name" value="PTS_EIIB_2/3"/>
</dbReference>
<feature type="modified residue" description="Phosphocysteine; by EIIA" evidence="7">
    <location>
        <position position="7"/>
    </location>
</feature>
<dbReference type="Proteomes" id="UP001165492">
    <property type="component" value="Unassembled WGS sequence"/>
</dbReference>
<dbReference type="InterPro" id="IPR036095">
    <property type="entry name" value="PTS_EIIB-like_sf"/>
</dbReference>
<proteinExistence type="predicted"/>
<organism evidence="9 10">
    <name type="scientific">Pelosinus baikalensis</name>
    <dbReference type="NCBI Taxonomy" id="2892015"/>
    <lineage>
        <taxon>Bacteria</taxon>
        <taxon>Bacillati</taxon>
        <taxon>Bacillota</taxon>
        <taxon>Negativicutes</taxon>
        <taxon>Selenomonadales</taxon>
        <taxon>Sporomusaceae</taxon>
        <taxon>Pelosinus</taxon>
    </lineage>
</organism>
<evidence type="ECO:0000256" key="2">
    <source>
        <dbReference type="ARBA" id="ARBA00022553"/>
    </source>
</evidence>
<keyword evidence="10" id="KW-1185">Reference proteome</keyword>
<dbReference type="EMBL" id="JAJHJB010000019">
    <property type="protein sequence ID" value="MCC5466547.1"/>
    <property type="molecule type" value="Genomic_DNA"/>
</dbReference>
<evidence type="ECO:0000256" key="4">
    <source>
        <dbReference type="ARBA" id="ARBA00022679"/>
    </source>
</evidence>
<accession>A0ABS8HWM5</accession>
<evidence type="ECO:0000256" key="6">
    <source>
        <dbReference type="ARBA" id="ARBA00022777"/>
    </source>
</evidence>
<dbReference type="InterPro" id="IPR013012">
    <property type="entry name" value="PTS_EIIB_3"/>
</dbReference>
<dbReference type="PANTHER" id="PTHR34581">
    <property type="entry name" value="PTS SYSTEM N,N'-DIACETYLCHITOBIOSE-SPECIFIC EIIB COMPONENT"/>
    <property type="match status" value="1"/>
</dbReference>
<keyword evidence="3 9" id="KW-0762">Sugar transport</keyword>
<keyword evidence="1" id="KW-0813">Transport</keyword>
<dbReference type="PANTHER" id="PTHR34581:SF2">
    <property type="entry name" value="PTS SYSTEM N,N'-DIACETYLCHITOBIOSE-SPECIFIC EIIB COMPONENT"/>
    <property type="match status" value="1"/>
</dbReference>
<evidence type="ECO:0000256" key="5">
    <source>
        <dbReference type="ARBA" id="ARBA00022683"/>
    </source>
</evidence>
<dbReference type="InterPro" id="IPR051819">
    <property type="entry name" value="PTS_sugar-specific_EIIB"/>
</dbReference>
<evidence type="ECO:0000259" key="8">
    <source>
        <dbReference type="PROSITE" id="PS51100"/>
    </source>
</evidence>
<dbReference type="SUPFAM" id="SSF52794">
    <property type="entry name" value="PTS system IIB component-like"/>
    <property type="match status" value="1"/>
</dbReference>
<evidence type="ECO:0000256" key="3">
    <source>
        <dbReference type="ARBA" id="ARBA00022597"/>
    </source>
</evidence>
<gene>
    <name evidence="9" type="ORF">LMF89_14445</name>
</gene>
<keyword evidence="6" id="KW-0418">Kinase</keyword>
<sequence length="101" mass="10979">MKILLVCASGMSTSLLVTKMQKESNENGSNDEIFACSVDQLEEFIDNCEVILIGPQIRYKAKAIGEIAAGKKKGFAVIDSVSYGMVDGKKVLEQAYALRQS</sequence>
<keyword evidence="5" id="KW-0598">Phosphotransferase system</keyword>
<evidence type="ECO:0000313" key="10">
    <source>
        <dbReference type="Proteomes" id="UP001165492"/>
    </source>
</evidence>
<protein>
    <submittedName>
        <fullName evidence="9">PTS sugar transporter subunit IIB</fullName>
    </submittedName>
</protein>
<evidence type="ECO:0000256" key="7">
    <source>
        <dbReference type="PROSITE-ProRule" id="PRU00423"/>
    </source>
</evidence>